<dbReference type="AlphaFoldDB" id="A0A8T3E6I3"/>
<keyword evidence="4 6" id="KW-0472">Membrane</keyword>
<evidence type="ECO:0000256" key="5">
    <source>
        <dbReference type="ARBA" id="ARBA00038227"/>
    </source>
</evidence>
<dbReference type="Pfam" id="PF07690">
    <property type="entry name" value="MFS_1"/>
    <property type="match status" value="1"/>
</dbReference>
<feature type="transmembrane region" description="Helical" evidence="6">
    <location>
        <begin position="306"/>
        <end position="324"/>
    </location>
</feature>
<dbReference type="GO" id="GO:0022857">
    <property type="term" value="F:transmembrane transporter activity"/>
    <property type="evidence" value="ECO:0007669"/>
    <property type="project" value="InterPro"/>
</dbReference>
<evidence type="ECO:0000256" key="3">
    <source>
        <dbReference type="ARBA" id="ARBA00022989"/>
    </source>
</evidence>
<keyword evidence="3 6" id="KW-1133">Transmembrane helix</keyword>
<feature type="transmembrane region" description="Helical" evidence="6">
    <location>
        <begin position="238"/>
        <end position="257"/>
    </location>
</feature>
<feature type="transmembrane region" description="Helical" evidence="6">
    <location>
        <begin position="161"/>
        <end position="183"/>
    </location>
</feature>
<dbReference type="InterPro" id="IPR036259">
    <property type="entry name" value="MFS_trans_sf"/>
</dbReference>
<protein>
    <recommendedName>
        <fullName evidence="9">Thymic stromal cotransporter</fullName>
    </recommendedName>
</protein>
<evidence type="ECO:0000313" key="7">
    <source>
        <dbReference type="EMBL" id="KAI1904902.1"/>
    </source>
</evidence>
<evidence type="ECO:0008006" key="9">
    <source>
        <dbReference type="Google" id="ProtNLM"/>
    </source>
</evidence>
<sequence>MQRLAPIRYYIEPVVLCAQLASAFYDTGLQMVVKERCTNSSKSINHTVTDEEQQTAMSNFYMTYTMLSNFLPFIPAYILARYGDRGHRKIPLAVPLMGYLISRTLLLMVILLELPIEVMYGGAVVYGLCGGFSSYWAGVMALVSVSSSEGRRSLLMSRTELIYGIAGFIGSIASGHLFQLYSYKHQQGVVLVALSVSLYFFSFVYVLFVLKINYGRNPRSNQEGPEDFGILNQHSRDIVNIVLLFASAILYDIAVAGGMEILMSFVMKEPLSWDATFVGYGNAAGFVIFFTSFLGVLLFSRCASDATLIIIGMISFAAGIYFMSFVTATYMFYLARALTLFALIPMPIIRSLLSKQVHGSSYGKILITLQLSFTLASLVYSPIFTKIYQATLHSLPGFVFLFSSILTVLAIIPTSIVGCRISRQEGYERIRATILNSDEFGSHYINFRHCRSQPRCPQVSLFHGERTP</sequence>
<evidence type="ECO:0000256" key="2">
    <source>
        <dbReference type="ARBA" id="ARBA00022692"/>
    </source>
</evidence>
<evidence type="ECO:0000256" key="4">
    <source>
        <dbReference type="ARBA" id="ARBA00023136"/>
    </source>
</evidence>
<feature type="transmembrane region" description="Helical" evidence="6">
    <location>
        <begin position="330"/>
        <end position="353"/>
    </location>
</feature>
<gene>
    <name evidence="7" type="ORF">AGOR_G00010450</name>
</gene>
<feature type="transmembrane region" description="Helical" evidence="6">
    <location>
        <begin position="118"/>
        <end position="140"/>
    </location>
</feature>
<dbReference type="GO" id="GO:0016020">
    <property type="term" value="C:membrane"/>
    <property type="evidence" value="ECO:0007669"/>
    <property type="project" value="UniProtKB-SubCell"/>
</dbReference>
<comment type="caution">
    <text evidence="7">The sequence shown here is derived from an EMBL/GenBank/DDBJ whole genome shotgun (WGS) entry which is preliminary data.</text>
</comment>
<feature type="transmembrane region" description="Helical" evidence="6">
    <location>
        <begin position="92"/>
        <end position="112"/>
    </location>
</feature>
<comment type="subcellular location">
    <subcellularLocation>
        <location evidence="1">Membrane</location>
        <topology evidence="1">Multi-pass membrane protein</topology>
    </subcellularLocation>
</comment>
<feature type="transmembrane region" description="Helical" evidence="6">
    <location>
        <begin position="61"/>
        <end position="80"/>
    </location>
</feature>
<dbReference type="OrthoDB" id="430300at2759"/>
<comment type="similarity">
    <text evidence="5">Belongs to the major facilitator superfamily. SLC46A family.</text>
</comment>
<reference evidence="7" key="1">
    <citation type="submission" date="2021-01" db="EMBL/GenBank/DDBJ databases">
        <authorList>
            <person name="Zahm M."/>
            <person name="Roques C."/>
            <person name="Cabau C."/>
            <person name="Klopp C."/>
            <person name="Donnadieu C."/>
            <person name="Jouanno E."/>
            <person name="Lampietro C."/>
            <person name="Louis A."/>
            <person name="Herpin A."/>
            <person name="Echchiki A."/>
            <person name="Berthelot C."/>
            <person name="Parey E."/>
            <person name="Roest-Crollius H."/>
            <person name="Braasch I."/>
            <person name="Postlethwait J."/>
            <person name="Bobe J."/>
            <person name="Montfort J."/>
            <person name="Bouchez O."/>
            <person name="Begum T."/>
            <person name="Mejri S."/>
            <person name="Adams A."/>
            <person name="Chen W.-J."/>
            <person name="Guiguen Y."/>
        </authorList>
    </citation>
    <scope>NUCLEOTIDE SEQUENCE</scope>
    <source>
        <tissue evidence="7">Blood</tissue>
    </source>
</reference>
<evidence type="ECO:0000313" key="8">
    <source>
        <dbReference type="Proteomes" id="UP000829720"/>
    </source>
</evidence>
<feature type="transmembrane region" description="Helical" evidence="6">
    <location>
        <begin position="365"/>
        <end position="385"/>
    </location>
</feature>
<feature type="transmembrane region" description="Helical" evidence="6">
    <location>
        <begin position="277"/>
        <end position="299"/>
    </location>
</feature>
<dbReference type="SUPFAM" id="SSF103473">
    <property type="entry name" value="MFS general substrate transporter"/>
    <property type="match status" value="1"/>
</dbReference>
<dbReference type="InterPro" id="IPR011701">
    <property type="entry name" value="MFS"/>
</dbReference>
<evidence type="ECO:0000256" key="1">
    <source>
        <dbReference type="ARBA" id="ARBA00004141"/>
    </source>
</evidence>
<feature type="transmembrane region" description="Helical" evidence="6">
    <location>
        <begin position="397"/>
        <end position="421"/>
    </location>
</feature>
<accession>A0A8T3E6I3</accession>
<evidence type="ECO:0000256" key="6">
    <source>
        <dbReference type="SAM" id="Phobius"/>
    </source>
</evidence>
<proteinExistence type="inferred from homology"/>
<keyword evidence="8" id="KW-1185">Reference proteome</keyword>
<name>A0A8T3E6I3_9TELE</name>
<dbReference type="EMBL" id="JAERUA010000001">
    <property type="protein sequence ID" value="KAI1904902.1"/>
    <property type="molecule type" value="Genomic_DNA"/>
</dbReference>
<organism evidence="7 8">
    <name type="scientific">Albula goreensis</name>
    <dbReference type="NCBI Taxonomy" id="1534307"/>
    <lineage>
        <taxon>Eukaryota</taxon>
        <taxon>Metazoa</taxon>
        <taxon>Chordata</taxon>
        <taxon>Craniata</taxon>
        <taxon>Vertebrata</taxon>
        <taxon>Euteleostomi</taxon>
        <taxon>Actinopterygii</taxon>
        <taxon>Neopterygii</taxon>
        <taxon>Teleostei</taxon>
        <taxon>Albuliformes</taxon>
        <taxon>Albulidae</taxon>
        <taxon>Albula</taxon>
    </lineage>
</organism>
<dbReference type="PANTHER" id="PTHR23507:SF3">
    <property type="entry name" value="THYMIC STROMAL COTRANSPORTER HOMOLOG"/>
    <property type="match status" value="1"/>
</dbReference>
<keyword evidence="2 6" id="KW-0812">Transmembrane</keyword>
<feature type="transmembrane region" description="Helical" evidence="6">
    <location>
        <begin position="189"/>
        <end position="210"/>
    </location>
</feature>
<dbReference type="Gene3D" id="1.20.1250.20">
    <property type="entry name" value="MFS general substrate transporter like domains"/>
    <property type="match status" value="1"/>
</dbReference>
<dbReference type="Proteomes" id="UP000829720">
    <property type="component" value="Unassembled WGS sequence"/>
</dbReference>
<dbReference type="PANTHER" id="PTHR23507">
    <property type="entry name" value="ZGC:174356"/>
    <property type="match status" value="1"/>
</dbReference>